<feature type="domain" description="P-type ATPase A" evidence="11">
    <location>
        <begin position="130"/>
        <end position="228"/>
    </location>
</feature>
<reference key="1">
    <citation type="journal article" date="2011" name="Mol. Biol. Evol.">
        <title>Unity in variety -- the pan-genome of the Chlamydiae.</title>
        <authorList>
            <person name="Collingro A."/>
            <person name="Tischler P."/>
            <person name="Weinmaier T."/>
            <person name="Penz T."/>
            <person name="Heinz E."/>
            <person name="Brunham R.C."/>
            <person name="Read T.D."/>
            <person name="Bavoil P.M."/>
            <person name="Sachse K."/>
            <person name="Kahane S."/>
            <person name="Friedman M.G."/>
            <person name="Rattei T."/>
            <person name="Myers G.S.A."/>
            <person name="Horn M."/>
        </authorList>
    </citation>
    <scope>NUCLEOTIDE SEQUENCE</scope>
    <source>
        <strain>UV7</strain>
    </source>
</reference>
<dbReference type="InterPro" id="IPR051014">
    <property type="entry name" value="Cation_Transport_ATPase_IB"/>
</dbReference>
<evidence type="ECO:0000256" key="7">
    <source>
        <dbReference type="ARBA" id="ARBA00023136"/>
    </source>
</evidence>
<proteinExistence type="inferred from homology"/>
<dbReference type="AlphaFoldDB" id="F8KXH7"/>
<comment type="catalytic activity">
    <reaction evidence="9">
        <text>Zn(2+)(in) + ATP + H2O = Zn(2+)(out) + ADP + phosphate + H(+)</text>
        <dbReference type="Rhea" id="RHEA:20621"/>
        <dbReference type="ChEBI" id="CHEBI:15377"/>
        <dbReference type="ChEBI" id="CHEBI:15378"/>
        <dbReference type="ChEBI" id="CHEBI:29105"/>
        <dbReference type="ChEBI" id="CHEBI:30616"/>
        <dbReference type="ChEBI" id="CHEBI:43474"/>
        <dbReference type="ChEBI" id="CHEBI:456216"/>
        <dbReference type="EC" id="7.2.2.12"/>
    </reaction>
</comment>
<dbReference type="InterPro" id="IPR059000">
    <property type="entry name" value="ATPase_P-type_domA"/>
</dbReference>
<dbReference type="GO" id="GO:0005886">
    <property type="term" value="C:plasma membrane"/>
    <property type="evidence" value="ECO:0007669"/>
    <property type="project" value="UniProtKB-SubCell"/>
</dbReference>
<reference evidence="12 13" key="2">
    <citation type="journal article" date="2011" name="Mol. Biol. Evol.">
        <title>Unity in variety--the pan-genome of the Chlamydiae.</title>
        <authorList>
            <person name="Collingro A."/>
            <person name="Tischler P."/>
            <person name="Weinmaier T."/>
            <person name="Penz T."/>
            <person name="Heinz E."/>
            <person name="Brunham R.C."/>
            <person name="Read T.D."/>
            <person name="Bavoil P.M."/>
            <person name="Sachse K."/>
            <person name="Kahane S."/>
            <person name="Friedman M.G."/>
            <person name="Rattei T."/>
            <person name="Myers G.S."/>
            <person name="Horn M."/>
        </authorList>
    </citation>
    <scope>NUCLEOTIDE SEQUENCE [LARGE SCALE GENOMIC DNA]</scope>
    <source>
        <strain evidence="13">UV7</strain>
    </source>
</reference>
<feature type="transmembrane region" description="Helical" evidence="10">
    <location>
        <begin position="48"/>
        <end position="68"/>
    </location>
</feature>
<dbReference type="eggNOG" id="COG2217">
    <property type="taxonomic scope" value="Bacteria"/>
</dbReference>
<organism evidence="12 13">
    <name type="scientific">Parachlamydia acanthamoebae (strain UV7)</name>
    <dbReference type="NCBI Taxonomy" id="765952"/>
    <lineage>
        <taxon>Bacteria</taxon>
        <taxon>Pseudomonadati</taxon>
        <taxon>Chlamydiota</taxon>
        <taxon>Chlamydiia</taxon>
        <taxon>Parachlamydiales</taxon>
        <taxon>Parachlamydiaceae</taxon>
        <taxon>Parachlamydia</taxon>
    </lineage>
</organism>
<dbReference type="Pfam" id="PF00702">
    <property type="entry name" value="Hydrolase"/>
    <property type="match status" value="1"/>
</dbReference>
<keyword evidence="10" id="KW-0547">Nucleotide-binding</keyword>
<dbReference type="PROSITE" id="PS00154">
    <property type="entry name" value="ATPASE_E1_E2"/>
    <property type="match status" value="1"/>
</dbReference>
<dbReference type="NCBIfam" id="TIGR01494">
    <property type="entry name" value="ATPase_P-type"/>
    <property type="match status" value="1"/>
</dbReference>
<evidence type="ECO:0000256" key="1">
    <source>
        <dbReference type="ARBA" id="ARBA00004370"/>
    </source>
</evidence>
<dbReference type="Gene3D" id="2.70.150.10">
    <property type="entry name" value="Calcium-transporting ATPase, cytoplasmic transduction domain A"/>
    <property type="match status" value="1"/>
</dbReference>
<dbReference type="InterPro" id="IPR027256">
    <property type="entry name" value="P-typ_ATPase_IB"/>
</dbReference>
<dbReference type="Pfam" id="PF00122">
    <property type="entry name" value="E1-E2_ATPase"/>
    <property type="match status" value="1"/>
</dbReference>
<keyword evidence="4 10" id="KW-0479">Metal-binding</keyword>
<sequence>MNSEHMQSSRKDNKNLLGTEGYIAILALVCIFLHLIFRFLIPTLSPFALYPLYITLAIGGTILVLGLLSKLLEFNFGSDLLAGISIITAVLLGEYLAGALVVLMLSGGETLENYAIRTASKTLQVLANRAPTIAHLKNDGSFTDLPVEKININDTLLIFPHEICPVDGSVIEGNGVMDESYLTGEPFLISKAPGSTVISGSINGDASLTIKAEKLAGDSRYAKIMQVMSESEQKRPRIRRLADQLGAWYTPIALLIAFAAWFMSGDPIRFLAVLVIATPCPLLIAIPVAIIGSISLSAKRGILVKDPVVLEQIDQCKTMIFDKTGTLTYGKPTLTEETLYNNNNAQDVLKFSACLERYSKHPLASAILEKATQKKIQLIDAEHISEPKGKGLQGIVNGHEVMITSRKYLDQLGLEKEREQLPYSSGLECIIIIDHQLAAHFQFRDAPRTDSKSFVQHLFPKHGFKKTLIISGDREEEVKYLAEAVGINEVYANKSPEEKVEIVLEETKLAKTVYLGDGINDAPALAVATVGIAFGQNSDVTAEAAGAVIMDNTLEKVDEFLHISHRMRTVALQSAVGGMALSLIGMVIAALGYLPPVAGAISQEVIDVLAILNSLRTIWKPKMMTDMPIKAK</sequence>
<dbReference type="GO" id="GO:0016463">
    <property type="term" value="F:P-type zinc transporter activity"/>
    <property type="evidence" value="ECO:0007669"/>
    <property type="project" value="UniProtKB-EC"/>
</dbReference>
<feature type="transmembrane region" description="Helical" evidence="10">
    <location>
        <begin position="270"/>
        <end position="296"/>
    </location>
</feature>
<dbReference type="EMBL" id="FR872580">
    <property type="protein sequence ID" value="CCB87069.1"/>
    <property type="molecule type" value="Genomic_DNA"/>
</dbReference>
<dbReference type="InterPro" id="IPR023214">
    <property type="entry name" value="HAD_sf"/>
</dbReference>
<comment type="subcellular location">
    <subcellularLocation>
        <location evidence="10">Cell membrane</location>
    </subcellularLocation>
    <subcellularLocation>
        <location evidence="1">Membrane</location>
    </subcellularLocation>
</comment>
<dbReference type="GO" id="GO:0005524">
    <property type="term" value="F:ATP binding"/>
    <property type="evidence" value="ECO:0007669"/>
    <property type="project" value="UniProtKB-UniRule"/>
</dbReference>
<gene>
    <name evidence="12" type="primary">cadA-B</name>
    <name evidence="12" type="ordered locus">PUV_21190</name>
</gene>
<feature type="transmembrane region" description="Helical" evidence="10">
    <location>
        <begin position="80"/>
        <end position="105"/>
    </location>
</feature>
<evidence type="ECO:0000256" key="10">
    <source>
        <dbReference type="RuleBase" id="RU362081"/>
    </source>
</evidence>
<evidence type="ECO:0000256" key="3">
    <source>
        <dbReference type="ARBA" id="ARBA00022692"/>
    </source>
</evidence>
<evidence type="ECO:0000313" key="12">
    <source>
        <dbReference type="EMBL" id="CCB87069.1"/>
    </source>
</evidence>
<evidence type="ECO:0000256" key="4">
    <source>
        <dbReference type="ARBA" id="ARBA00022723"/>
    </source>
</evidence>
<keyword evidence="7 10" id="KW-0472">Membrane</keyword>
<keyword evidence="3 10" id="KW-0812">Transmembrane</keyword>
<evidence type="ECO:0000259" key="11">
    <source>
        <dbReference type="Pfam" id="PF00122"/>
    </source>
</evidence>
<dbReference type="InterPro" id="IPR044492">
    <property type="entry name" value="P_typ_ATPase_HD_dom"/>
</dbReference>
<dbReference type="SUPFAM" id="SSF81653">
    <property type="entry name" value="Calcium ATPase, transduction domain A"/>
    <property type="match status" value="1"/>
</dbReference>
<dbReference type="GO" id="GO:0046872">
    <property type="term" value="F:metal ion binding"/>
    <property type="evidence" value="ECO:0007669"/>
    <property type="project" value="UniProtKB-KW"/>
</dbReference>
<feature type="transmembrane region" description="Helical" evidence="10">
    <location>
        <begin position="570"/>
        <end position="594"/>
    </location>
</feature>
<keyword evidence="5" id="KW-1278">Translocase</keyword>
<dbReference type="STRING" id="765952.PUV_21190"/>
<dbReference type="SUPFAM" id="SSF81665">
    <property type="entry name" value="Calcium ATPase, transmembrane domain M"/>
    <property type="match status" value="1"/>
</dbReference>
<dbReference type="Gene3D" id="3.40.50.1000">
    <property type="entry name" value="HAD superfamily/HAD-like"/>
    <property type="match status" value="1"/>
</dbReference>
<evidence type="ECO:0000256" key="5">
    <source>
        <dbReference type="ARBA" id="ARBA00022967"/>
    </source>
</evidence>
<dbReference type="GO" id="GO:0016887">
    <property type="term" value="F:ATP hydrolysis activity"/>
    <property type="evidence" value="ECO:0007669"/>
    <property type="project" value="InterPro"/>
</dbReference>
<dbReference type="InterPro" id="IPR008250">
    <property type="entry name" value="ATPase_P-typ_transduc_dom_A_sf"/>
</dbReference>
<evidence type="ECO:0000256" key="8">
    <source>
        <dbReference type="ARBA" id="ARBA00039097"/>
    </source>
</evidence>
<dbReference type="EC" id="7.2.2.12" evidence="8"/>
<keyword evidence="12" id="KW-0378">Hydrolase</keyword>
<dbReference type="HOGENOM" id="CLU_001771_6_3_0"/>
<accession>F8KXH7</accession>
<dbReference type="NCBIfam" id="TIGR01512">
    <property type="entry name" value="ATPase-IB2_Cd"/>
    <property type="match status" value="1"/>
</dbReference>
<dbReference type="Gene3D" id="3.40.1110.10">
    <property type="entry name" value="Calcium-transporting ATPase, cytoplasmic domain N"/>
    <property type="match status" value="1"/>
</dbReference>
<keyword evidence="6 10" id="KW-1133">Transmembrane helix</keyword>
<dbReference type="InterPro" id="IPR018303">
    <property type="entry name" value="ATPase_P-typ_P_site"/>
</dbReference>
<dbReference type="PANTHER" id="PTHR48085:SF5">
    <property type="entry name" value="CADMIUM_ZINC-TRANSPORTING ATPASE HMA4-RELATED"/>
    <property type="match status" value="1"/>
</dbReference>
<protein>
    <recommendedName>
        <fullName evidence="8">P-type Zn(2+) transporter</fullName>
        <ecNumber evidence="8">7.2.2.12</ecNumber>
    </recommendedName>
</protein>
<dbReference type="KEGG" id="puv:PUV_21190"/>
<dbReference type="SFLD" id="SFLDF00027">
    <property type="entry name" value="p-type_atpase"/>
    <property type="match status" value="1"/>
</dbReference>
<dbReference type="InterPro" id="IPR036412">
    <property type="entry name" value="HAD-like_sf"/>
</dbReference>
<feature type="transmembrane region" description="Helical" evidence="10">
    <location>
        <begin position="22"/>
        <end position="41"/>
    </location>
</feature>
<dbReference type="SUPFAM" id="SSF56784">
    <property type="entry name" value="HAD-like"/>
    <property type="match status" value="1"/>
</dbReference>
<dbReference type="NCBIfam" id="TIGR01525">
    <property type="entry name" value="ATPase-IB_hvy"/>
    <property type="match status" value="1"/>
</dbReference>
<dbReference type="InterPro" id="IPR023299">
    <property type="entry name" value="ATPase_P-typ_cyto_dom_N"/>
</dbReference>
<name>F8KXH7_PARAV</name>
<dbReference type="InterPro" id="IPR001757">
    <property type="entry name" value="P_typ_ATPase"/>
</dbReference>
<dbReference type="Proteomes" id="UP000000495">
    <property type="component" value="Chromosome"/>
</dbReference>
<dbReference type="InterPro" id="IPR023298">
    <property type="entry name" value="ATPase_P-typ_TM_dom_sf"/>
</dbReference>
<dbReference type="SFLD" id="SFLDS00003">
    <property type="entry name" value="Haloacid_Dehalogenase"/>
    <property type="match status" value="1"/>
</dbReference>
<dbReference type="PRINTS" id="PR00119">
    <property type="entry name" value="CATATPASE"/>
</dbReference>
<dbReference type="RefSeq" id="WP_006342043.1">
    <property type="nucleotide sequence ID" value="NC_015702.1"/>
</dbReference>
<evidence type="ECO:0000256" key="6">
    <source>
        <dbReference type="ARBA" id="ARBA00022989"/>
    </source>
</evidence>
<evidence type="ECO:0000313" key="13">
    <source>
        <dbReference type="Proteomes" id="UP000000495"/>
    </source>
</evidence>
<keyword evidence="10" id="KW-1003">Cell membrane</keyword>
<evidence type="ECO:0000256" key="9">
    <source>
        <dbReference type="ARBA" id="ARBA00047308"/>
    </source>
</evidence>
<comment type="similarity">
    <text evidence="2 10">Belongs to the cation transport ATPase (P-type) (TC 3.A.3) family. Type IB subfamily.</text>
</comment>
<dbReference type="GO" id="GO:0015086">
    <property type="term" value="F:cadmium ion transmembrane transporter activity"/>
    <property type="evidence" value="ECO:0007669"/>
    <property type="project" value="TreeGrafter"/>
</dbReference>
<dbReference type="CDD" id="cd07544">
    <property type="entry name" value="P-type_ATPase_HM"/>
    <property type="match status" value="1"/>
</dbReference>
<keyword evidence="10" id="KW-0067">ATP-binding</keyword>
<keyword evidence="13" id="KW-1185">Reference proteome</keyword>
<dbReference type="SFLD" id="SFLDG00002">
    <property type="entry name" value="C1.7:_P-type_atpase_like"/>
    <property type="match status" value="1"/>
</dbReference>
<evidence type="ECO:0000256" key="2">
    <source>
        <dbReference type="ARBA" id="ARBA00006024"/>
    </source>
</evidence>
<dbReference type="OrthoDB" id="9813266at2"/>
<dbReference type="PANTHER" id="PTHR48085">
    <property type="entry name" value="CADMIUM/ZINC-TRANSPORTING ATPASE HMA2-RELATED"/>
    <property type="match status" value="1"/>
</dbReference>
<feature type="transmembrane region" description="Helical" evidence="10">
    <location>
        <begin position="245"/>
        <end position="264"/>
    </location>
</feature>